<accession>A0A6M3K114</accession>
<dbReference type="EMBL" id="MT141390">
    <property type="protein sequence ID" value="QJA59954.1"/>
    <property type="molecule type" value="Genomic_DNA"/>
</dbReference>
<gene>
    <name evidence="2" type="ORF">MM415A01602_0014</name>
    <name evidence="1" type="ORF">MM415B01218_0013</name>
</gene>
<reference evidence="2" key="1">
    <citation type="submission" date="2020-03" db="EMBL/GenBank/DDBJ databases">
        <title>The deep terrestrial virosphere.</title>
        <authorList>
            <person name="Holmfeldt K."/>
            <person name="Nilsson E."/>
            <person name="Simone D."/>
            <person name="Lopez-Fernandez M."/>
            <person name="Wu X."/>
            <person name="de Brujin I."/>
            <person name="Lundin D."/>
            <person name="Andersson A."/>
            <person name="Bertilsson S."/>
            <person name="Dopson M."/>
        </authorList>
    </citation>
    <scope>NUCLEOTIDE SEQUENCE</scope>
    <source>
        <strain evidence="2">MM415A01602</strain>
        <strain evidence="1">MM415B01218</strain>
    </source>
</reference>
<proteinExistence type="predicted"/>
<evidence type="ECO:0000313" key="2">
    <source>
        <dbReference type="EMBL" id="QJA76030.1"/>
    </source>
</evidence>
<dbReference type="AlphaFoldDB" id="A0A6M3K114"/>
<evidence type="ECO:0000313" key="1">
    <source>
        <dbReference type="EMBL" id="QJA59954.1"/>
    </source>
</evidence>
<name>A0A6M3K114_9ZZZZ</name>
<protein>
    <submittedName>
        <fullName evidence="2">Uncharacterized protein</fullName>
    </submittedName>
</protein>
<dbReference type="EMBL" id="MT142200">
    <property type="protein sequence ID" value="QJA76030.1"/>
    <property type="molecule type" value="Genomic_DNA"/>
</dbReference>
<organism evidence="2">
    <name type="scientific">viral metagenome</name>
    <dbReference type="NCBI Taxonomy" id="1070528"/>
    <lineage>
        <taxon>unclassified sequences</taxon>
        <taxon>metagenomes</taxon>
        <taxon>organismal metagenomes</taxon>
    </lineage>
</organism>
<sequence>MFDDIIYDKTISVGEYIQNPQCLKCRSFDVKEWGSGIFVNGHTFKQPIECKCCGYKWYVIFDNDLHIVDVVEGIV</sequence>